<protein>
    <submittedName>
        <fullName evidence="1">Uncharacterized protein</fullName>
    </submittedName>
</protein>
<dbReference type="EnsemblPlants" id="PGSC0003DMT400041860">
    <property type="protein sequence ID" value="PGSC0003DMT400041860"/>
    <property type="gene ID" value="PGSC0003DMG402016244"/>
</dbReference>
<dbReference type="OrthoDB" id="72819at2759"/>
<dbReference type="ExpressionAtlas" id="M1BC53">
    <property type="expression patterns" value="baseline"/>
</dbReference>
<reference evidence="1" key="2">
    <citation type="submission" date="2015-06" db="UniProtKB">
        <authorList>
            <consortium name="EnsemblPlants"/>
        </authorList>
    </citation>
    <scope>IDENTIFICATION</scope>
    <source>
        <strain evidence="1">DM1-3 516 R44</strain>
    </source>
</reference>
<dbReference type="Proteomes" id="UP000011115">
    <property type="component" value="Unassembled WGS sequence"/>
</dbReference>
<organism evidence="1 2">
    <name type="scientific">Solanum tuberosum</name>
    <name type="common">Potato</name>
    <dbReference type="NCBI Taxonomy" id="4113"/>
    <lineage>
        <taxon>Eukaryota</taxon>
        <taxon>Viridiplantae</taxon>
        <taxon>Streptophyta</taxon>
        <taxon>Embryophyta</taxon>
        <taxon>Tracheophyta</taxon>
        <taxon>Spermatophyta</taxon>
        <taxon>Magnoliopsida</taxon>
        <taxon>eudicotyledons</taxon>
        <taxon>Gunneridae</taxon>
        <taxon>Pentapetalae</taxon>
        <taxon>asterids</taxon>
        <taxon>lamiids</taxon>
        <taxon>Solanales</taxon>
        <taxon>Solanaceae</taxon>
        <taxon>Solanoideae</taxon>
        <taxon>Solaneae</taxon>
        <taxon>Solanum</taxon>
    </lineage>
</organism>
<reference evidence="2" key="1">
    <citation type="journal article" date="2011" name="Nature">
        <title>Genome sequence and analysis of the tuber crop potato.</title>
        <authorList>
            <consortium name="The Potato Genome Sequencing Consortium"/>
        </authorList>
    </citation>
    <scope>NUCLEOTIDE SEQUENCE [LARGE SCALE GENOMIC DNA]</scope>
    <source>
        <strain evidence="2">cv. DM1-3 516 R44</strain>
    </source>
</reference>
<evidence type="ECO:0000313" key="2">
    <source>
        <dbReference type="Proteomes" id="UP000011115"/>
    </source>
</evidence>
<dbReference type="AlphaFoldDB" id="M1BC53"/>
<dbReference type="HOGENOM" id="CLU_1985526_0_0_1"/>
<evidence type="ECO:0000313" key="1">
    <source>
        <dbReference type="EnsemblPlants" id="PGSC0003DMT400041860"/>
    </source>
</evidence>
<name>M1BC53_SOLTU</name>
<accession>M1BC53</accession>
<sequence>MAKTKADEKDLEAKEEQMALLEMSGDLTTESKQLTEGRKEETNISLEYSSDMKKARLHSTLVALLNDPVLADIPKNPTLTDVDTLISLELGSAMRISVLKLDGSSFGTYVSVFLVANFVPGFNEQE</sequence>
<keyword evidence="2" id="KW-1185">Reference proteome</keyword>
<gene>
    <name evidence="1" type="primary">LOC102602180</name>
</gene>
<proteinExistence type="predicted"/>
<dbReference type="Gramene" id="PGSC0003DMT400041860">
    <property type="protein sequence ID" value="PGSC0003DMT400041860"/>
    <property type="gene ID" value="PGSC0003DMG402016244"/>
</dbReference>